<keyword evidence="1" id="KW-1133">Transmembrane helix</keyword>
<sequence>MTLAQIKSSVSERYRTITFTIIVLMYLAGTIGLIYPLTQPYFKLLSPLNLWISLILLLLFHQDFSIKFIFIAVVIFLAGFLVEVIGVHTGIIFGEYRYGKTLGTQLFNVPLVIGANWLLLVYCSSSVTQNICVRLKKIFPTNPLFSFTFFKAFLAASLMVSLDFLIEPVAIRLDFWHWQNEQIPLQNFQAWFLIAFLLTFIFLKANFLKNNLLAPLLFTLQLLFFIFLYLYYSTLGTT</sequence>
<feature type="transmembrane region" description="Helical" evidence="1">
    <location>
        <begin position="144"/>
        <end position="166"/>
    </location>
</feature>
<name>A0A316E2L0_9BACT</name>
<feature type="transmembrane region" description="Helical" evidence="1">
    <location>
        <begin position="105"/>
        <end position="123"/>
    </location>
</feature>
<evidence type="ECO:0000313" key="3">
    <source>
        <dbReference type="Proteomes" id="UP000245489"/>
    </source>
</evidence>
<feature type="transmembrane region" description="Helical" evidence="1">
    <location>
        <begin position="212"/>
        <end position="232"/>
    </location>
</feature>
<feature type="transmembrane region" description="Helical" evidence="1">
    <location>
        <begin position="186"/>
        <end position="205"/>
    </location>
</feature>
<evidence type="ECO:0000313" key="2">
    <source>
        <dbReference type="EMBL" id="PWK22973.1"/>
    </source>
</evidence>
<keyword evidence="3" id="KW-1185">Reference proteome</keyword>
<dbReference type="Proteomes" id="UP000245489">
    <property type="component" value="Unassembled WGS sequence"/>
</dbReference>
<dbReference type="EMBL" id="QGGO01000018">
    <property type="protein sequence ID" value="PWK22973.1"/>
    <property type="molecule type" value="Genomic_DNA"/>
</dbReference>
<dbReference type="PANTHER" id="PTHR39419:SF1">
    <property type="entry name" value="SLL0814 PROTEIN"/>
    <property type="match status" value="1"/>
</dbReference>
<accession>A0A316E2L0</accession>
<comment type="caution">
    <text evidence="2">The sequence shown here is derived from an EMBL/GenBank/DDBJ whole genome shotgun (WGS) entry which is preliminary data.</text>
</comment>
<dbReference type="AlphaFoldDB" id="A0A316E2L0"/>
<dbReference type="Pfam" id="PF04240">
    <property type="entry name" value="Caroten_synth"/>
    <property type="match status" value="1"/>
</dbReference>
<feature type="transmembrane region" description="Helical" evidence="1">
    <location>
        <begin position="41"/>
        <end position="61"/>
    </location>
</feature>
<dbReference type="RefSeq" id="WP_229201535.1">
    <property type="nucleotide sequence ID" value="NZ_QGGO01000018.1"/>
</dbReference>
<keyword evidence="1" id="KW-0812">Transmembrane</keyword>
<evidence type="ECO:0000256" key="1">
    <source>
        <dbReference type="SAM" id="Phobius"/>
    </source>
</evidence>
<feature type="transmembrane region" description="Helical" evidence="1">
    <location>
        <begin position="16"/>
        <end position="35"/>
    </location>
</feature>
<protein>
    <submittedName>
        <fullName evidence="2">Putative membrane protein</fullName>
    </submittedName>
</protein>
<keyword evidence="1" id="KW-0472">Membrane</keyword>
<gene>
    <name evidence="2" type="ORF">LV89_03240</name>
</gene>
<dbReference type="PANTHER" id="PTHR39419">
    <property type="entry name" value="SLL0814 PROTEIN"/>
    <property type="match status" value="1"/>
</dbReference>
<dbReference type="InterPro" id="IPR007354">
    <property type="entry name" value="CruF-like"/>
</dbReference>
<feature type="transmembrane region" description="Helical" evidence="1">
    <location>
        <begin position="68"/>
        <end position="93"/>
    </location>
</feature>
<organism evidence="2 3">
    <name type="scientific">Arcicella aurantiaca</name>
    <dbReference type="NCBI Taxonomy" id="591202"/>
    <lineage>
        <taxon>Bacteria</taxon>
        <taxon>Pseudomonadati</taxon>
        <taxon>Bacteroidota</taxon>
        <taxon>Cytophagia</taxon>
        <taxon>Cytophagales</taxon>
        <taxon>Flectobacillaceae</taxon>
        <taxon>Arcicella</taxon>
    </lineage>
</organism>
<reference evidence="2 3" key="1">
    <citation type="submission" date="2018-05" db="EMBL/GenBank/DDBJ databases">
        <title>Genomic Encyclopedia of Archaeal and Bacterial Type Strains, Phase II (KMG-II): from individual species to whole genera.</title>
        <authorList>
            <person name="Goeker M."/>
        </authorList>
    </citation>
    <scope>NUCLEOTIDE SEQUENCE [LARGE SCALE GENOMIC DNA]</scope>
    <source>
        <strain evidence="2 3">DSM 22214</strain>
    </source>
</reference>
<proteinExistence type="predicted"/>